<organism evidence="4 5">
    <name type="scientific">Aliivibrio wodanis</name>
    <dbReference type="NCBI Taxonomy" id="80852"/>
    <lineage>
        <taxon>Bacteria</taxon>
        <taxon>Pseudomonadati</taxon>
        <taxon>Pseudomonadota</taxon>
        <taxon>Gammaproteobacteria</taxon>
        <taxon>Vibrionales</taxon>
        <taxon>Vibrionaceae</taxon>
        <taxon>Aliivibrio</taxon>
    </lineage>
</organism>
<reference evidence="5" key="1">
    <citation type="submission" date="2014-09" db="EMBL/GenBank/DDBJ databases">
        <authorList>
            <person name="Hjerde E."/>
        </authorList>
    </citation>
    <scope>NUCLEOTIDE SEQUENCE [LARGE SCALE GENOMIC DNA]</scope>
    <source>
        <strain evidence="5">06/09/139</strain>
    </source>
</reference>
<dbReference type="KEGG" id="awd:AWOD_II_0284"/>
<dbReference type="PRINTS" id="PR00455">
    <property type="entry name" value="HTHTETR"/>
</dbReference>
<gene>
    <name evidence="4" type="primary">luxT</name>
    <name evidence="4" type="ORF">AWOD_II_0284</name>
</gene>
<keyword evidence="5" id="KW-1185">Reference proteome</keyword>
<accession>A0A090I9G2</accession>
<dbReference type="Gene3D" id="1.10.357.10">
    <property type="entry name" value="Tetracycline Repressor, domain 2"/>
    <property type="match status" value="1"/>
</dbReference>
<protein>
    <submittedName>
        <fullName evidence="4">HTH-type transcriptional regulator LuxT</fullName>
    </submittedName>
</protein>
<evidence type="ECO:0000313" key="4">
    <source>
        <dbReference type="EMBL" id="CED56932.1"/>
    </source>
</evidence>
<sequence length="143" mass="15920">MTKGKTNKAMMTKQKIIDTAFDITIKNGFETATFTYIAKTAGISKSGINAHFDRKSDIAAELAPIYESIIKEPLRFGSPEEFYESWIHAFESNDKFRSAVLTAGPIIPKLDGVKGLFDIIKGNKEEIQKCVYMCIGYSVIHSS</sequence>
<dbReference type="InterPro" id="IPR001647">
    <property type="entry name" value="HTH_TetR"/>
</dbReference>
<proteinExistence type="predicted"/>
<name>A0A090I9G2_9GAMM</name>
<feature type="DNA-binding region" description="H-T-H motif" evidence="2">
    <location>
        <begin position="33"/>
        <end position="52"/>
    </location>
</feature>
<dbReference type="Pfam" id="PF00440">
    <property type="entry name" value="TetR_N"/>
    <property type="match status" value="1"/>
</dbReference>
<evidence type="ECO:0000256" key="1">
    <source>
        <dbReference type="ARBA" id="ARBA00023125"/>
    </source>
</evidence>
<dbReference type="HOGENOM" id="CLU_141012_0_0_6"/>
<feature type="domain" description="HTH tetR-type" evidence="3">
    <location>
        <begin position="10"/>
        <end position="70"/>
    </location>
</feature>
<dbReference type="STRING" id="80852.AWOD_II_0284"/>
<dbReference type="GO" id="GO:0003677">
    <property type="term" value="F:DNA binding"/>
    <property type="evidence" value="ECO:0007669"/>
    <property type="project" value="UniProtKB-UniRule"/>
</dbReference>
<dbReference type="InterPro" id="IPR009057">
    <property type="entry name" value="Homeodomain-like_sf"/>
</dbReference>
<dbReference type="AlphaFoldDB" id="A0A090I9G2"/>
<evidence type="ECO:0000256" key="2">
    <source>
        <dbReference type="PROSITE-ProRule" id="PRU00335"/>
    </source>
</evidence>
<dbReference type="PATRIC" id="fig|80852.17.peg.3038"/>
<evidence type="ECO:0000259" key="3">
    <source>
        <dbReference type="PROSITE" id="PS50977"/>
    </source>
</evidence>
<keyword evidence="1 2" id="KW-0238">DNA-binding</keyword>
<dbReference type="Proteomes" id="UP000032427">
    <property type="component" value="Chromosome 2"/>
</dbReference>
<dbReference type="PROSITE" id="PS50977">
    <property type="entry name" value="HTH_TETR_2"/>
    <property type="match status" value="1"/>
</dbReference>
<evidence type="ECO:0000313" key="5">
    <source>
        <dbReference type="Proteomes" id="UP000032427"/>
    </source>
</evidence>
<dbReference type="EMBL" id="LN554847">
    <property type="protein sequence ID" value="CED56932.1"/>
    <property type="molecule type" value="Genomic_DNA"/>
</dbReference>
<dbReference type="SUPFAM" id="SSF46689">
    <property type="entry name" value="Homeodomain-like"/>
    <property type="match status" value="1"/>
</dbReference>